<comment type="caution">
    <text evidence="3">The sequence shown here is derived from an EMBL/GenBank/DDBJ whole genome shotgun (WGS) entry which is preliminary data.</text>
</comment>
<feature type="compositionally biased region" description="Basic residues" evidence="2">
    <location>
        <begin position="197"/>
        <end position="206"/>
    </location>
</feature>
<dbReference type="InterPro" id="IPR021858">
    <property type="entry name" value="Fun_TF"/>
</dbReference>
<dbReference type="OrthoDB" id="3597252at2759"/>
<organism evidence="3 4">
    <name type="scientific">Akanthomyces lecanii RCEF 1005</name>
    <dbReference type="NCBI Taxonomy" id="1081108"/>
    <lineage>
        <taxon>Eukaryota</taxon>
        <taxon>Fungi</taxon>
        <taxon>Dikarya</taxon>
        <taxon>Ascomycota</taxon>
        <taxon>Pezizomycotina</taxon>
        <taxon>Sordariomycetes</taxon>
        <taxon>Hypocreomycetidae</taxon>
        <taxon>Hypocreales</taxon>
        <taxon>Cordycipitaceae</taxon>
        <taxon>Akanthomyces</taxon>
        <taxon>Cordyceps confragosa</taxon>
    </lineage>
</organism>
<feature type="region of interest" description="Disordered" evidence="2">
    <location>
        <begin position="1"/>
        <end position="56"/>
    </location>
</feature>
<evidence type="ECO:0000313" key="3">
    <source>
        <dbReference type="EMBL" id="OAA79322.1"/>
    </source>
</evidence>
<dbReference type="STRING" id="1081108.A0A162K8H9"/>
<keyword evidence="1" id="KW-0539">Nucleus</keyword>
<dbReference type="EMBL" id="AZHF01000002">
    <property type="protein sequence ID" value="OAA79322.1"/>
    <property type="molecule type" value="Genomic_DNA"/>
</dbReference>
<gene>
    <name evidence="3" type="ORF">LEL_02808</name>
</gene>
<keyword evidence="4" id="KW-1185">Reference proteome</keyword>
<protein>
    <submittedName>
        <fullName evidence="3">Uncharacterized protein</fullName>
    </submittedName>
</protein>
<dbReference type="Proteomes" id="UP000076881">
    <property type="component" value="Unassembled WGS sequence"/>
</dbReference>
<feature type="compositionally biased region" description="Low complexity" evidence="2">
    <location>
        <begin position="177"/>
        <end position="188"/>
    </location>
</feature>
<name>A0A162K8H9_CORDF</name>
<dbReference type="AlphaFoldDB" id="A0A162K8H9"/>
<sequence>MGRPNPPPFRLDCMGDFGDDDQRPAKRIRLDQAGAGQGGAPPEGHEDGFPEGWGASQSLHSEWMFPVATGPLPMSISGSGVGIEPNSNATMPMNSSMTAPMISPVDNSMAQVPWDMQFHFTPNPTGISAAFIAPRQQALFAFEDGQQLLQPPPPHPSVQSQPLQSHPPPRLQPPPRQRQTQPSRSPSLASETVHQEQRRRKSRSKHATTSPFYDCLDTFGRNLPLQKFPRPSDGKVNGYIKFSWPLKEARRPSATVDVTSIDHTGDSPSSVAAIQISNHCSELSLQRRCSASPASTSTLLAGSDSPYSTSSTLAPSQIGGYLQSPTGSFRSYCPSDTEAPQLLPSQFGLNAVMDTMGRKLFAFYTRNWCPGRSVLTKTNLWLTDFASMQHSPGVLAAIQSLAGIYVYDYLPGDILRRRVNERFAIAEARLSELLQDTRSLDDNESSELVTLASLLSMQDVVLTERRLQKPYHPRWLTGFRQAEHVLQHTDPGSRFYKEQNVQVSSLRLSQSVIVGRAVILAQPMMPLPPLATFNPVAETSRFGFLLYGSEADMYEIHGGCGFSKRLLHIFSQVAYCSTRMLQDAETPIVPVTAQMLYGQLMQLHQWSGEYDSWEAAKSRPQPIEWIRQTDENYIVQEAKEMTEVTAEAWRLAGMVYLQCRLFRLPRNHYMVIDNIADLAKCISIMPTSGPVFTAQAPLLPVFFLGLLATVEEHVQVAEIWFQQVIKTPVRSSVPPLYQTLERIQSWLDHEVPVPAINMELPHAIAERQPWWEHMVSKVQEKENEVLCLT</sequence>
<evidence type="ECO:0000256" key="1">
    <source>
        <dbReference type="ARBA" id="ARBA00023242"/>
    </source>
</evidence>
<proteinExistence type="predicted"/>
<accession>A0A162K8H9</accession>
<evidence type="ECO:0000256" key="2">
    <source>
        <dbReference type="SAM" id="MobiDB-lite"/>
    </source>
</evidence>
<feature type="region of interest" description="Disordered" evidence="2">
    <location>
        <begin position="146"/>
        <end position="211"/>
    </location>
</feature>
<evidence type="ECO:0000313" key="4">
    <source>
        <dbReference type="Proteomes" id="UP000076881"/>
    </source>
</evidence>
<feature type="compositionally biased region" description="Basic and acidic residues" evidence="2">
    <location>
        <begin position="20"/>
        <end position="30"/>
    </location>
</feature>
<dbReference type="Pfam" id="PF11951">
    <property type="entry name" value="Fungal_trans_2"/>
    <property type="match status" value="1"/>
</dbReference>
<feature type="compositionally biased region" description="Pro residues" evidence="2">
    <location>
        <begin position="165"/>
        <end position="176"/>
    </location>
</feature>
<reference evidence="3 4" key="1">
    <citation type="journal article" date="2016" name="Genome Biol. Evol.">
        <title>Divergent and convergent evolution of fungal pathogenicity.</title>
        <authorList>
            <person name="Shang Y."/>
            <person name="Xiao G."/>
            <person name="Zheng P."/>
            <person name="Cen K."/>
            <person name="Zhan S."/>
            <person name="Wang C."/>
        </authorList>
    </citation>
    <scope>NUCLEOTIDE SEQUENCE [LARGE SCALE GENOMIC DNA]</scope>
    <source>
        <strain evidence="3 4">RCEF 1005</strain>
    </source>
</reference>